<evidence type="ECO:0000313" key="2">
    <source>
        <dbReference type="EMBL" id="MFC6093572.1"/>
    </source>
</evidence>
<dbReference type="EMBL" id="JBHSQO010000046">
    <property type="protein sequence ID" value="MFC6093572.1"/>
    <property type="molecule type" value="Genomic_DNA"/>
</dbReference>
<gene>
    <name evidence="2" type="ORF">ACFP3R_30240</name>
</gene>
<proteinExistence type="predicted"/>
<name>A0ABW1PFE6_9PSEU</name>
<feature type="region of interest" description="Disordered" evidence="1">
    <location>
        <begin position="1"/>
        <end position="81"/>
    </location>
</feature>
<accession>A0ABW1PFE6</accession>
<dbReference type="InterPro" id="IPR053392">
    <property type="entry name" value="Transposase_IS30-like"/>
</dbReference>
<evidence type="ECO:0000313" key="3">
    <source>
        <dbReference type="Proteomes" id="UP001596220"/>
    </source>
</evidence>
<keyword evidence="3" id="KW-1185">Reference proteome</keyword>
<dbReference type="InterPro" id="IPR051917">
    <property type="entry name" value="Transposase-Integrase"/>
</dbReference>
<dbReference type="InterPro" id="IPR012337">
    <property type="entry name" value="RNaseH-like_sf"/>
</dbReference>
<dbReference type="PANTHER" id="PTHR10948:SF23">
    <property type="entry name" value="TRANSPOSASE INSI FOR INSERTION SEQUENCE ELEMENT IS30A-RELATED"/>
    <property type="match status" value="1"/>
</dbReference>
<dbReference type="RefSeq" id="WP_380640910.1">
    <property type="nucleotide sequence ID" value="NZ_JBHSQO010000046.1"/>
</dbReference>
<dbReference type="PANTHER" id="PTHR10948">
    <property type="entry name" value="TRANSPOSASE"/>
    <property type="match status" value="1"/>
</dbReference>
<dbReference type="SUPFAM" id="SSF53098">
    <property type="entry name" value="Ribonuclease H-like"/>
    <property type="match status" value="1"/>
</dbReference>
<feature type="region of interest" description="Disordered" evidence="1">
    <location>
        <begin position="179"/>
        <end position="220"/>
    </location>
</feature>
<sequence length="220" mass="22944">MVGGFASDGADEPLGVAVGSGPPEGWPSCCGTRRSRCGPAARPAAARVRRRHRASAGSTTSTNAPSRPTTGAVSGHWEGDLVTGKGDRSALATVVERTSRFLVPVPLRGRDAVIAAVSDLPASIKRFLTWDCGSEVAMNAEVAAAELPVFFAHPHSPWERGSNEKLNCIVRDFLPMASTSPPIPVTSPPSPPRSTADPERSTTGKTSEVFTEIEADASTA</sequence>
<feature type="compositionally biased region" description="Pro residues" evidence="1">
    <location>
        <begin position="181"/>
        <end position="192"/>
    </location>
</feature>
<feature type="compositionally biased region" description="Polar residues" evidence="1">
    <location>
        <begin position="58"/>
        <end position="72"/>
    </location>
</feature>
<reference evidence="3" key="1">
    <citation type="journal article" date="2019" name="Int. J. Syst. Evol. Microbiol.">
        <title>The Global Catalogue of Microorganisms (GCM) 10K type strain sequencing project: providing services to taxonomists for standard genome sequencing and annotation.</title>
        <authorList>
            <consortium name="The Broad Institute Genomics Platform"/>
            <consortium name="The Broad Institute Genome Sequencing Center for Infectious Disease"/>
            <person name="Wu L."/>
            <person name="Ma J."/>
        </authorList>
    </citation>
    <scope>NUCLEOTIDE SEQUENCE [LARGE SCALE GENOMIC DNA]</scope>
    <source>
        <strain evidence="3">CGMCC 4.7246</strain>
    </source>
</reference>
<comment type="caution">
    <text evidence="2">The sequence shown here is derived from an EMBL/GenBank/DDBJ whole genome shotgun (WGS) entry which is preliminary data.</text>
</comment>
<feature type="compositionally biased region" description="Low complexity" evidence="1">
    <location>
        <begin position="37"/>
        <end position="46"/>
    </location>
</feature>
<protein>
    <submittedName>
        <fullName evidence="2">IS30 family transposase</fullName>
    </submittedName>
</protein>
<feature type="compositionally biased region" description="Acidic residues" evidence="1">
    <location>
        <begin position="211"/>
        <end position="220"/>
    </location>
</feature>
<evidence type="ECO:0000256" key="1">
    <source>
        <dbReference type="SAM" id="MobiDB-lite"/>
    </source>
</evidence>
<dbReference type="NCBIfam" id="NF033563">
    <property type="entry name" value="transpos_IS30"/>
    <property type="match status" value="1"/>
</dbReference>
<organism evidence="2 3">
    <name type="scientific">Saccharothrix lopnurensis</name>
    <dbReference type="NCBI Taxonomy" id="1670621"/>
    <lineage>
        <taxon>Bacteria</taxon>
        <taxon>Bacillati</taxon>
        <taxon>Actinomycetota</taxon>
        <taxon>Actinomycetes</taxon>
        <taxon>Pseudonocardiales</taxon>
        <taxon>Pseudonocardiaceae</taxon>
        <taxon>Saccharothrix</taxon>
    </lineage>
</organism>
<dbReference type="Proteomes" id="UP001596220">
    <property type="component" value="Unassembled WGS sequence"/>
</dbReference>